<organism evidence="7 8">
    <name type="scientific">Paracoccus subflavus</name>
    <dbReference type="NCBI Taxonomy" id="2528244"/>
    <lineage>
        <taxon>Bacteria</taxon>
        <taxon>Pseudomonadati</taxon>
        <taxon>Pseudomonadota</taxon>
        <taxon>Alphaproteobacteria</taxon>
        <taxon>Rhodobacterales</taxon>
        <taxon>Paracoccaceae</taxon>
        <taxon>Paracoccus</taxon>
    </lineage>
</organism>
<dbReference type="InterPro" id="IPR004682">
    <property type="entry name" value="TRAP_DctP"/>
</dbReference>
<feature type="chain" id="PRO_5020602727" evidence="6">
    <location>
        <begin position="26"/>
        <end position="334"/>
    </location>
</feature>
<comment type="caution">
    <text evidence="7">The sequence shown here is derived from an EMBL/GenBank/DDBJ whole genome shotgun (WGS) entry which is preliminary data.</text>
</comment>
<dbReference type="AlphaFoldDB" id="A0A4V2JBY5"/>
<dbReference type="Gene3D" id="3.40.190.170">
    <property type="entry name" value="Bacterial extracellular solute-binding protein, family 7"/>
    <property type="match status" value="1"/>
</dbReference>
<protein>
    <submittedName>
        <fullName evidence="7">TRAP transporter substrate-binding protein</fullName>
    </submittedName>
</protein>
<dbReference type="InterPro" id="IPR038404">
    <property type="entry name" value="TRAP_DctP_sf"/>
</dbReference>
<keyword evidence="3" id="KW-0813">Transport</keyword>
<dbReference type="RefSeq" id="WP_130991727.1">
    <property type="nucleotide sequence ID" value="NZ_SISK01000010.1"/>
</dbReference>
<name>A0A4V2JBY5_9RHOB</name>
<dbReference type="GO" id="GO:0055085">
    <property type="term" value="P:transmembrane transport"/>
    <property type="evidence" value="ECO:0007669"/>
    <property type="project" value="InterPro"/>
</dbReference>
<dbReference type="CDD" id="cd13603">
    <property type="entry name" value="PBP2_TRAP_Siap_TeaA_like"/>
    <property type="match status" value="1"/>
</dbReference>
<dbReference type="NCBIfam" id="NF037995">
    <property type="entry name" value="TRAP_S1"/>
    <property type="match status" value="1"/>
</dbReference>
<dbReference type="Proteomes" id="UP000293520">
    <property type="component" value="Unassembled WGS sequence"/>
</dbReference>
<dbReference type="Pfam" id="PF03480">
    <property type="entry name" value="DctP"/>
    <property type="match status" value="1"/>
</dbReference>
<evidence type="ECO:0000256" key="6">
    <source>
        <dbReference type="SAM" id="SignalP"/>
    </source>
</evidence>
<evidence type="ECO:0000256" key="5">
    <source>
        <dbReference type="ARBA" id="ARBA00022764"/>
    </source>
</evidence>
<evidence type="ECO:0000256" key="4">
    <source>
        <dbReference type="ARBA" id="ARBA00022729"/>
    </source>
</evidence>
<evidence type="ECO:0000313" key="7">
    <source>
        <dbReference type="EMBL" id="TBN38317.1"/>
    </source>
</evidence>
<sequence>MNIVRKLSRAWALAVGLALPLAAEAQEVTLRLAHVFPKQSSVGEAANRFAELASERSNGRIEVAVFPAGQLGGDEAIGRELSRGTIQLAFINPNSMVGIDPLFDFHILPFVAQSYEEADRIYYGEPNVIHRTLNETMERHRLKNLGYFENDFRAISNSRRPVASVADLQGLKMRVVPSQSLKLLFEKAGVQVVTLPFPEIFTALQQGAVDGQENGVILIDQARFFEAQKYVTLSNHSYVMSSIAASQRALDDLSPEDQALLTAIGDEVGKWQVQRNRENVATALENIRAAGLEITELSPEAVAEFRALAEEVWAELTPVYGEERVAELRTLIDG</sequence>
<keyword evidence="8" id="KW-1185">Reference proteome</keyword>
<accession>A0A4V2JBY5</accession>
<evidence type="ECO:0000313" key="8">
    <source>
        <dbReference type="Proteomes" id="UP000293520"/>
    </source>
</evidence>
<gene>
    <name evidence="7" type="ORF">EYE42_12875</name>
</gene>
<dbReference type="PANTHER" id="PTHR33376:SF7">
    <property type="entry name" value="C4-DICARBOXYLATE-BINDING PROTEIN DCTB"/>
    <property type="match status" value="1"/>
</dbReference>
<proteinExistence type="inferred from homology"/>
<dbReference type="NCBIfam" id="TIGR00787">
    <property type="entry name" value="dctP"/>
    <property type="match status" value="1"/>
</dbReference>
<keyword evidence="4 6" id="KW-0732">Signal</keyword>
<dbReference type="PANTHER" id="PTHR33376">
    <property type="match status" value="1"/>
</dbReference>
<dbReference type="OrthoDB" id="8673861at2"/>
<evidence type="ECO:0000256" key="3">
    <source>
        <dbReference type="ARBA" id="ARBA00022448"/>
    </source>
</evidence>
<keyword evidence="5" id="KW-0574">Periplasm</keyword>
<dbReference type="GO" id="GO:0030288">
    <property type="term" value="C:outer membrane-bounded periplasmic space"/>
    <property type="evidence" value="ECO:0007669"/>
    <property type="project" value="InterPro"/>
</dbReference>
<comment type="similarity">
    <text evidence="2">Belongs to the bacterial solute-binding protein 7 family.</text>
</comment>
<comment type="subcellular location">
    <subcellularLocation>
        <location evidence="1">Periplasm</location>
    </subcellularLocation>
</comment>
<evidence type="ECO:0000256" key="2">
    <source>
        <dbReference type="ARBA" id="ARBA00009023"/>
    </source>
</evidence>
<dbReference type="PIRSF" id="PIRSF006470">
    <property type="entry name" value="DctB"/>
    <property type="match status" value="1"/>
</dbReference>
<dbReference type="EMBL" id="SISK01000010">
    <property type="protein sequence ID" value="TBN38317.1"/>
    <property type="molecule type" value="Genomic_DNA"/>
</dbReference>
<feature type="signal peptide" evidence="6">
    <location>
        <begin position="1"/>
        <end position="25"/>
    </location>
</feature>
<dbReference type="SUPFAM" id="SSF53850">
    <property type="entry name" value="Periplasmic binding protein-like II"/>
    <property type="match status" value="1"/>
</dbReference>
<dbReference type="InterPro" id="IPR018389">
    <property type="entry name" value="DctP_fam"/>
</dbReference>
<reference evidence="7 8" key="1">
    <citation type="submission" date="2019-02" db="EMBL/GenBank/DDBJ databases">
        <title>Paracoccus subflavus sp. nov., isolated from marine sediment of the Pacific Ocean.</title>
        <authorList>
            <person name="Zhang G."/>
        </authorList>
    </citation>
    <scope>NUCLEOTIDE SEQUENCE [LARGE SCALE GENOMIC DNA]</scope>
    <source>
        <strain evidence="7 8">GY0581</strain>
    </source>
</reference>
<evidence type="ECO:0000256" key="1">
    <source>
        <dbReference type="ARBA" id="ARBA00004418"/>
    </source>
</evidence>